<dbReference type="NCBIfam" id="TIGR02228">
    <property type="entry name" value="sigpep_I_arch"/>
    <property type="match status" value="1"/>
</dbReference>
<reference evidence="13 14" key="1">
    <citation type="submission" date="2021-08" db="EMBL/GenBank/DDBJ databases">
        <title>Thermococcus onnuriiensis IOH2.</title>
        <authorList>
            <person name="Park Y.-J."/>
        </authorList>
    </citation>
    <scope>NUCLEOTIDE SEQUENCE [LARGE SCALE GENOMIC DNA]</scope>
    <source>
        <strain evidence="13 14">IOH2</strain>
    </source>
</reference>
<dbReference type="PANTHER" id="PTHR10806:SF6">
    <property type="entry name" value="SIGNAL PEPTIDASE COMPLEX CATALYTIC SUBUNIT SEC11"/>
    <property type="match status" value="1"/>
</dbReference>
<keyword evidence="8 11" id="KW-0472">Membrane</keyword>
<dbReference type="SUPFAM" id="SSF51306">
    <property type="entry name" value="LexA/Signal peptidase"/>
    <property type="match status" value="1"/>
</dbReference>
<feature type="transmembrane region" description="Helical" evidence="11">
    <location>
        <begin position="178"/>
        <end position="201"/>
    </location>
</feature>
<evidence type="ECO:0000256" key="4">
    <source>
        <dbReference type="ARBA" id="ARBA00022801"/>
    </source>
</evidence>
<dbReference type="PROSITE" id="PS00501">
    <property type="entry name" value="SPASE_I_1"/>
    <property type="match status" value="1"/>
</dbReference>
<dbReference type="InterPro" id="IPR001733">
    <property type="entry name" value="Peptidase_S26B"/>
</dbReference>
<evidence type="ECO:0000256" key="7">
    <source>
        <dbReference type="ARBA" id="ARBA00022989"/>
    </source>
</evidence>
<dbReference type="GO" id="GO:0004252">
    <property type="term" value="F:serine-type endopeptidase activity"/>
    <property type="evidence" value="ECO:0007669"/>
    <property type="project" value="InterPro"/>
</dbReference>
<keyword evidence="7 11" id="KW-1133">Transmembrane helix</keyword>
<keyword evidence="6" id="KW-0735">Signal-anchor</keyword>
<dbReference type="InterPro" id="IPR019756">
    <property type="entry name" value="Pept_S26A_signal_pept_1_Ser-AS"/>
</dbReference>
<dbReference type="GO" id="GO:0016020">
    <property type="term" value="C:membrane"/>
    <property type="evidence" value="ECO:0007669"/>
    <property type="project" value="InterPro"/>
</dbReference>
<keyword evidence="4 13" id="KW-0378">Hydrolase</keyword>
<dbReference type="CDD" id="cd06462">
    <property type="entry name" value="Peptidase_S24_S26"/>
    <property type="match status" value="1"/>
</dbReference>
<dbReference type="Proteomes" id="UP001056425">
    <property type="component" value="Chromosome"/>
</dbReference>
<protein>
    <recommendedName>
        <fullName evidence="9">Signal peptidase I</fullName>
    </recommendedName>
</protein>
<dbReference type="AlphaFoldDB" id="A0A9E7MA13"/>
<keyword evidence="14" id="KW-1185">Reference proteome</keyword>
<feature type="transmembrane region" description="Helical" evidence="11">
    <location>
        <begin position="142"/>
        <end position="158"/>
    </location>
</feature>
<dbReference type="GeneID" id="72778550"/>
<evidence type="ECO:0000256" key="2">
    <source>
        <dbReference type="ARBA" id="ARBA00022670"/>
    </source>
</evidence>
<dbReference type="PRINTS" id="PR00728">
    <property type="entry name" value="SIGNALPTASE"/>
</dbReference>
<keyword evidence="3 11" id="KW-0812">Transmembrane</keyword>
<dbReference type="Pfam" id="PF00717">
    <property type="entry name" value="Peptidase_S24"/>
    <property type="match status" value="1"/>
</dbReference>
<evidence type="ECO:0000256" key="6">
    <source>
        <dbReference type="ARBA" id="ARBA00022968"/>
    </source>
</evidence>
<keyword evidence="2" id="KW-0645">Protease</keyword>
<evidence type="ECO:0000256" key="10">
    <source>
        <dbReference type="ARBA" id="ARBA00045533"/>
    </source>
</evidence>
<feature type="transmembrane region" description="Helical" evidence="11">
    <location>
        <begin position="7"/>
        <end position="26"/>
    </location>
</feature>
<dbReference type="InterPro" id="IPR036286">
    <property type="entry name" value="LexA/Signal_pep-like_sf"/>
</dbReference>
<proteinExistence type="predicted"/>
<dbReference type="KEGG" id="thei:K1720_09340"/>
<evidence type="ECO:0000313" key="13">
    <source>
        <dbReference type="EMBL" id="USG99687.1"/>
    </source>
</evidence>
<organism evidence="13 14">
    <name type="scientific">Thermococcus argininiproducens</name>
    <dbReference type="NCBI Taxonomy" id="2866384"/>
    <lineage>
        <taxon>Archaea</taxon>
        <taxon>Methanobacteriati</taxon>
        <taxon>Methanobacteriota</taxon>
        <taxon>Thermococci</taxon>
        <taxon>Thermococcales</taxon>
        <taxon>Thermococcaceae</taxon>
        <taxon>Thermococcus</taxon>
    </lineage>
</organism>
<dbReference type="RefSeq" id="WP_251948886.1">
    <property type="nucleotide sequence ID" value="NZ_CP080572.1"/>
</dbReference>
<evidence type="ECO:0000256" key="11">
    <source>
        <dbReference type="SAM" id="Phobius"/>
    </source>
</evidence>
<evidence type="ECO:0000256" key="5">
    <source>
        <dbReference type="ARBA" id="ARBA00022824"/>
    </source>
</evidence>
<evidence type="ECO:0000256" key="9">
    <source>
        <dbReference type="ARBA" id="ARBA00033305"/>
    </source>
</evidence>
<evidence type="ECO:0000313" key="14">
    <source>
        <dbReference type="Proteomes" id="UP001056425"/>
    </source>
</evidence>
<sequence length="356" mass="39853">MKKLIEYLLILTISVIVLGSILGALLDRPVFISYVYSDSMTPTLNRGDLFFINPLSRSADIGDIIIFNLRGSWTVHRVVGIVEGGYITKGDNNVATDQQGKKTNPILPKDIAGKVIMIGGSPLKLPQVGTYLQRGVSGRTKIMLAALLVIVGALAFTGESTKHRKKRAKFIKIKFKTLYILASVLLLVMLSISMFVSWQVLPIEYAVTSAGGQREGWYLPGSTFEEEITIKNGNFYSMVYYLEPESPRIVEISETHFELSPQEEKTIKVLINTPRETSLFVDKIKVNAYMPVLPRSVIDWLYDIRPFAPLFAILAETTIFLGLLYAISGIGNEDILKIRNRRSSLLRQIKMEVFGK</sequence>
<dbReference type="GO" id="GO:0006465">
    <property type="term" value="P:signal peptide processing"/>
    <property type="evidence" value="ECO:0007669"/>
    <property type="project" value="InterPro"/>
</dbReference>
<evidence type="ECO:0000256" key="8">
    <source>
        <dbReference type="ARBA" id="ARBA00023136"/>
    </source>
</evidence>
<name>A0A9E7MA13_9EURY</name>
<dbReference type="PANTHER" id="PTHR10806">
    <property type="entry name" value="SIGNAL PEPTIDASE COMPLEX CATALYTIC SUBUNIT SEC11"/>
    <property type="match status" value="1"/>
</dbReference>
<dbReference type="Gene3D" id="2.10.109.10">
    <property type="entry name" value="Umud Fragment, subunit A"/>
    <property type="match status" value="1"/>
</dbReference>
<evidence type="ECO:0000256" key="1">
    <source>
        <dbReference type="ARBA" id="ARBA00004648"/>
    </source>
</evidence>
<dbReference type="EMBL" id="CP080572">
    <property type="protein sequence ID" value="USG99687.1"/>
    <property type="molecule type" value="Genomic_DNA"/>
</dbReference>
<keyword evidence="5" id="KW-0256">Endoplasmic reticulum</keyword>
<evidence type="ECO:0000256" key="3">
    <source>
        <dbReference type="ARBA" id="ARBA00022692"/>
    </source>
</evidence>
<feature type="domain" description="Peptidase S24/S26A/S26B/S26C" evidence="12">
    <location>
        <begin position="28"/>
        <end position="87"/>
    </location>
</feature>
<evidence type="ECO:0000259" key="12">
    <source>
        <dbReference type="Pfam" id="PF00717"/>
    </source>
</evidence>
<dbReference type="InterPro" id="IPR015927">
    <property type="entry name" value="Peptidase_S24_S26A/B/C"/>
</dbReference>
<comment type="function">
    <text evidence="10">Catalytic component of the signal peptidase complex (SPC) which catalyzes the cleavage of N-terminal signal sequences from nascent proteins as they are translocated into the lumen of the endoplasmic reticulum. Specifically cleaves N-terminal signal peptides that contain a hydrophobic alpha-helix (h-region) shorter than 18-20 amino acids.</text>
</comment>
<comment type="subcellular location">
    <subcellularLocation>
        <location evidence="1">Endoplasmic reticulum membrane</location>
        <topology evidence="1">Single-pass type II membrane protein</topology>
    </subcellularLocation>
</comment>
<accession>A0A9E7MA13</accession>
<feature type="transmembrane region" description="Helical" evidence="11">
    <location>
        <begin position="310"/>
        <end position="332"/>
    </location>
</feature>
<gene>
    <name evidence="13" type="ORF">K1720_09340</name>
</gene>